<dbReference type="PROSITE" id="PS50013">
    <property type="entry name" value="CHROMO_2"/>
    <property type="match status" value="1"/>
</dbReference>
<gene>
    <name evidence="9" type="ORF">LSALG_LOCUS33223</name>
</gene>
<feature type="coiled-coil region" evidence="6">
    <location>
        <begin position="776"/>
        <end position="803"/>
    </location>
</feature>
<keyword evidence="4" id="KW-0255">Endonuclease</keyword>
<dbReference type="PANTHER" id="PTHR37984:SF5">
    <property type="entry name" value="PROTEIN NYNRIN-LIKE"/>
    <property type="match status" value="1"/>
</dbReference>
<evidence type="ECO:0000256" key="6">
    <source>
        <dbReference type="SAM" id="Coils"/>
    </source>
</evidence>
<evidence type="ECO:0000256" key="5">
    <source>
        <dbReference type="ARBA" id="ARBA00023268"/>
    </source>
</evidence>
<dbReference type="SUPFAM" id="SSF50630">
    <property type="entry name" value="Acid proteases"/>
    <property type="match status" value="1"/>
</dbReference>
<feature type="domain" description="Chromo" evidence="8">
    <location>
        <begin position="900"/>
        <end position="934"/>
    </location>
</feature>
<keyword evidence="1" id="KW-0808">Transferase</keyword>
<feature type="compositionally biased region" description="Polar residues" evidence="7">
    <location>
        <begin position="242"/>
        <end position="263"/>
    </location>
</feature>
<dbReference type="InterPro" id="IPR021109">
    <property type="entry name" value="Peptidase_aspartic_dom_sf"/>
</dbReference>
<protein>
    <recommendedName>
        <fullName evidence="8">Chromo domain-containing protein</fullName>
    </recommendedName>
</protein>
<keyword evidence="2" id="KW-0548">Nucleotidyltransferase</keyword>
<dbReference type="InterPro" id="IPR023780">
    <property type="entry name" value="Chromo_domain"/>
</dbReference>
<dbReference type="PANTHER" id="PTHR37984">
    <property type="entry name" value="PROTEIN CBG26694"/>
    <property type="match status" value="1"/>
</dbReference>
<dbReference type="InterPro" id="IPR043128">
    <property type="entry name" value="Rev_trsase/Diguanyl_cyclase"/>
</dbReference>
<dbReference type="Gene3D" id="2.40.50.40">
    <property type="match status" value="1"/>
</dbReference>
<dbReference type="SUPFAM" id="SSF54160">
    <property type="entry name" value="Chromo domain-like"/>
    <property type="match status" value="1"/>
</dbReference>
<evidence type="ECO:0000313" key="9">
    <source>
        <dbReference type="EMBL" id="CAI9294236.1"/>
    </source>
</evidence>
<name>A0AA36EF71_LACSI</name>
<dbReference type="InterPro" id="IPR050951">
    <property type="entry name" value="Retrovirus_Pol_polyprotein"/>
</dbReference>
<feature type="region of interest" description="Disordered" evidence="7">
    <location>
        <begin position="237"/>
        <end position="281"/>
    </location>
</feature>
<dbReference type="Pfam" id="PF03732">
    <property type="entry name" value="Retrotrans_gag"/>
    <property type="match status" value="1"/>
</dbReference>
<keyword evidence="5" id="KW-0511">Multifunctional enzyme</keyword>
<dbReference type="InterPro" id="IPR005162">
    <property type="entry name" value="Retrotrans_gag_dom"/>
</dbReference>
<keyword evidence="6" id="KW-0175">Coiled coil</keyword>
<proteinExistence type="predicted"/>
<keyword evidence="10" id="KW-1185">Reference proteome</keyword>
<keyword evidence="3" id="KW-0540">Nuclease</keyword>
<dbReference type="Gene3D" id="2.40.70.10">
    <property type="entry name" value="Acid Proteases"/>
    <property type="match status" value="1"/>
</dbReference>
<dbReference type="InterPro" id="IPR000953">
    <property type="entry name" value="Chromo/chromo_shadow_dom"/>
</dbReference>
<evidence type="ECO:0000256" key="2">
    <source>
        <dbReference type="ARBA" id="ARBA00022695"/>
    </source>
</evidence>
<dbReference type="Gene3D" id="3.30.70.270">
    <property type="match status" value="1"/>
</dbReference>
<accession>A0AA36EF71</accession>
<dbReference type="InterPro" id="IPR016197">
    <property type="entry name" value="Chromo-like_dom_sf"/>
</dbReference>
<dbReference type="SMART" id="SM00298">
    <property type="entry name" value="CHROMO"/>
    <property type="match status" value="1"/>
</dbReference>
<dbReference type="InterPro" id="IPR041577">
    <property type="entry name" value="RT_RNaseH_2"/>
</dbReference>
<evidence type="ECO:0000256" key="4">
    <source>
        <dbReference type="ARBA" id="ARBA00022759"/>
    </source>
</evidence>
<sequence length="1020" mass="114708">MPPRKDVSSTSEDPPPTIADQLTQLIAATNAAALQHNNHLSTLIKATETLTAKFESQSQTTANLVNHITTLSDQLTIDDSIEHNRQPRHTPNQPPNNPPIVHPNNTIRPPKITLPLFDGSNPLDWIFQADNYFTFYQVPPTQRVTVTTFYFTGDALSWYKHLAQNDLLGSWTHFKRELELRFGSSSYENHEATLFKLQQTSTVSAYQTAFERLSNWPISLHQACSLAKLVEDKLGPTPKARPTTNFKHSWSTGPTSITTRPNVSPSFPPPSPTTPTSTKINPMLPFTRLSADALQERRKAGLCFKCPEKYVPGHKCSPPQFLIIVDNDDQDTMTDEATFTTIEEQSPPEFLSLSDAAFFGILSPQTLRITGHIANKPVKVLIDCGSTHNIVQPRVASLLNLDTQPVQPFSVMVGNGQHIQCQGFCPNVHLQLPHSRFQVPIFILPVEGADVILGITWLSTLGRLSADFSIPEITFMHDGKACTLTGESWSQHVSPNTLSSLLRQGTIASLHTLNYSPTPLKTTTKPLQDDHCNPIINSLLQRFPDIFLEPNSLPPPRPHDHTIPLTNPNTTVNVKPYRYYHRFVPFYAKIAAPLTNILKLKTFEWSTSAQEAFQQLKSTMQDLITLALPDFESQFDVTTDASGMAIGAVLSQNNRPISFFSKKLCTTMQNQSTYTKEIRVELPSIHAISHPTATWLDEIRKYFKYNEAGKQLVDQVIEDPTTFPHHSIRDGLVYRHNRIMVPPIPHLRNNLLQEFHASSLGGHSGENKTASIDSSLLEHQRIINDLKEAITKAQDRMVKQANKKRAEKEFEVDDLVYIRLQDYRHNSVRDQKTNKLARRFYGPYKITERIGKVAYRLALPANAHIHPIVHVSLLKQAYGSNSPSSQESPYKFEEVDNVATLPEAILHSRTDNKGNKEVLIKWENKPMEDATWESYHAIQKQFPFFTNIEDNVVSQNGGDVMNPRSQPPAAVDPPSPSLVTFILLHCSLSSTSPDHLNIGVADTPNNLRRFYLVEPSLQYR</sequence>
<dbReference type="Pfam" id="PF24626">
    <property type="entry name" value="SH3_Tf2-1"/>
    <property type="match status" value="1"/>
</dbReference>
<dbReference type="GO" id="GO:0004519">
    <property type="term" value="F:endonuclease activity"/>
    <property type="evidence" value="ECO:0007669"/>
    <property type="project" value="UniProtKB-KW"/>
</dbReference>
<dbReference type="InterPro" id="IPR056924">
    <property type="entry name" value="SH3_Tf2-1"/>
</dbReference>
<dbReference type="Pfam" id="PF08284">
    <property type="entry name" value="RVP_2"/>
    <property type="match status" value="1"/>
</dbReference>
<keyword evidence="4" id="KW-0378">Hydrolase</keyword>
<dbReference type="Pfam" id="PF00385">
    <property type="entry name" value="Chromo"/>
    <property type="match status" value="1"/>
</dbReference>
<evidence type="ECO:0000259" key="8">
    <source>
        <dbReference type="PROSITE" id="PS50013"/>
    </source>
</evidence>
<evidence type="ECO:0000256" key="3">
    <source>
        <dbReference type="ARBA" id="ARBA00022722"/>
    </source>
</evidence>
<dbReference type="EMBL" id="OX465083">
    <property type="protein sequence ID" value="CAI9294236.1"/>
    <property type="molecule type" value="Genomic_DNA"/>
</dbReference>
<dbReference type="InterPro" id="IPR043502">
    <property type="entry name" value="DNA/RNA_pol_sf"/>
</dbReference>
<dbReference type="AlphaFoldDB" id="A0AA36EF71"/>
<evidence type="ECO:0000256" key="7">
    <source>
        <dbReference type="SAM" id="MobiDB-lite"/>
    </source>
</evidence>
<evidence type="ECO:0000256" key="1">
    <source>
        <dbReference type="ARBA" id="ARBA00022679"/>
    </source>
</evidence>
<reference evidence="9" key="1">
    <citation type="submission" date="2023-04" db="EMBL/GenBank/DDBJ databases">
        <authorList>
            <person name="Vijverberg K."/>
            <person name="Xiong W."/>
            <person name="Schranz E."/>
        </authorList>
    </citation>
    <scope>NUCLEOTIDE SEQUENCE</scope>
</reference>
<dbReference type="SUPFAM" id="SSF56672">
    <property type="entry name" value="DNA/RNA polymerases"/>
    <property type="match status" value="1"/>
</dbReference>
<organism evidence="9 10">
    <name type="scientific">Lactuca saligna</name>
    <name type="common">Willowleaf lettuce</name>
    <dbReference type="NCBI Taxonomy" id="75948"/>
    <lineage>
        <taxon>Eukaryota</taxon>
        <taxon>Viridiplantae</taxon>
        <taxon>Streptophyta</taxon>
        <taxon>Embryophyta</taxon>
        <taxon>Tracheophyta</taxon>
        <taxon>Spermatophyta</taxon>
        <taxon>Magnoliopsida</taxon>
        <taxon>eudicotyledons</taxon>
        <taxon>Gunneridae</taxon>
        <taxon>Pentapetalae</taxon>
        <taxon>asterids</taxon>
        <taxon>campanulids</taxon>
        <taxon>Asterales</taxon>
        <taxon>Asteraceae</taxon>
        <taxon>Cichorioideae</taxon>
        <taxon>Cichorieae</taxon>
        <taxon>Lactucinae</taxon>
        <taxon>Lactuca</taxon>
    </lineage>
</organism>
<dbReference type="CDD" id="cd00303">
    <property type="entry name" value="retropepsin_like"/>
    <property type="match status" value="1"/>
</dbReference>
<dbReference type="Proteomes" id="UP001177003">
    <property type="component" value="Chromosome 7"/>
</dbReference>
<dbReference type="GO" id="GO:0016779">
    <property type="term" value="F:nucleotidyltransferase activity"/>
    <property type="evidence" value="ECO:0007669"/>
    <property type="project" value="UniProtKB-KW"/>
</dbReference>
<dbReference type="Pfam" id="PF17919">
    <property type="entry name" value="RT_RNaseH_2"/>
    <property type="match status" value="1"/>
</dbReference>
<evidence type="ECO:0000313" key="10">
    <source>
        <dbReference type="Proteomes" id="UP001177003"/>
    </source>
</evidence>